<dbReference type="InterPro" id="IPR033399">
    <property type="entry name" value="TP_0789-like"/>
</dbReference>
<accession>A0A1G1L072</accession>
<protein>
    <recommendedName>
        <fullName evidence="2">Uncharacterized protein TP-0789 domain-containing protein</fullName>
    </recommendedName>
</protein>
<name>A0A1G1L072_9BACT</name>
<evidence type="ECO:0000256" key="1">
    <source>
        <dbReference type="SAM" id="SignalP"/>
    </source>
</evidence>
<evidence type="ECO:0000259" key="2">
    <source>
        <dbReference type="Pfam" id="PF17131"/>
    </source>
</evidence>
<gene>
    <name evidence="3" type="ORF">A3G33_04105</name>
</gene>
<comment type="caution">
    <text evidence="3">The sequence shown here is derived from an EMBL/GenBank/DDBJ whole genome shotgun (WGS) entry which is preliminary data.</text>
</comment>
<feature type="chain" id="PRO_5009576637" description="Uncharacterized protein TP-0789 domain-containing protein" evidence="1">
    <location>
        <begin position="27"/>
        <end position="273"/>
    </location>
</feature>
<keyword evidence="1" id="KW-0732">Signal</keyword>
<dbReference type="Proteomes" id="UP000178187">
    <property type="component" value="Unassembled WGS sequence"/>
</dbReference>
<dbReference type="EMBL" id="MHFR01000036">
    <property type="protein sequence ID" value="OGW98279.1"/>
    <property type="molecule type" value="Genomic_DNA"/>
</dbReference>
<proteinExistence type="predicted"/>
<dbReference type="Gene3D" id="2.50.20.10">
    <property type="entry name" value="Lipoprotein localisation LolA/LolB/LppX"/>
    <property type="match status" value="1"/>
</dbReference>
<feature type="domain" description="Uncharacterized protein TP-0789" evidence="2">
    <location>
        <begin position="83"/>
        <end position="265"/>
    </location>
</feature>
<evidence type="ECO:0000313" key="3">
    <source>
        <dbReference type="EMBL" id="OGW98279.1"/>
    </source>
</evidence>
<reference evidence="3 4" key="1">
    <citation type="journal article" date="2016" name="Nat. Commun.">
        <title>Thousands of microbial genomes shed light on interconnected biogeochemical processes in an aquifer system.</title>
        <authorList>
            <person name="Anantharaman K."/>
            <person name="Brown C.T."/>
            <person name="Hug L.A."/>
            <person name="Sharon I."/>
            <person name="Castelle C.J."/>
            <person name="Probst A.J."/>
            <person name="Thomas B.C."/>
            <person name="Singh A."/>
            <person name="Wilkins M.J."/>
            <person name="Karaoz U."/>
            <person name="Brodie E.L."/>
            <person name="Williams K.H."/>
            <person name="Hubbard S.S."/>
            <person name="Banfield J.F."/>
        </authorList>
    </citation>
    <scope>NUCLEOTIDE SEQUENCE [LARGE SCALE GENOMIC DNA]</scope>
</reference>
<dbReference type="Pfam" id="PF17131">
    <property type="entry name" value="LolA_like"/>
    <property type="match status" value="1"/>
</dbReference>
<dbReference type="CDD" id="cd16329">
    <property type="entry name" value="LolA_like"/>
    <property type="match status" value="1"/>
</dbReference>
<feature type="signal peptide" evidence="1">
    <location>
        <begin position="1"/>
        <end position="26"/>
    </location>
</feature>
<organism evidence="3 4">
    <name type="scientific">Candidatus Danuiimicrobium aquiferis</name>
    <dbReference type="NCBI Taxonomy" id="1801832"/>
    <lineage>
        <taxon>Bacteria</taxon>
        <taxon>Pseudomonadati</taxon>
        <taxon>Candidatus Omnitrophota</taxon>
        <taxon>Candidatus Danuiimicrobium</taxon>
    </lineage>
</organism>
<dbReference type="AlphaFoldDB" id="A0A1G1L072"/>
<evidence type="ECO:0000313" key="4">
    <source>
        <dbReference type="Proteomes" id="UP000178187"/>
    </source>
</evidence>
<sequence>MKYLGFGLVFASLLSVSGMELGSAYAANSGEGSTVMKEMLLAYYYPQKDAQSDVFMRIVNRQGQSRERRLAMLRLDKTDGGEQFYYIYFHEPADVQGMSFLVLKHPGRDDDRWLYIPSIDLVKRIATSDKRTSFAGSDFTYEDVSGRDLDEDEHELLGEEALGEYSTFLVKSTPKRSGDVEFSYRKLWIDKTTHLPVKVEHYDLKGTLYKVYETRQVQSIEGTPTITKAAMKDIGSGHETEITIKAITYDVGLTPDLFQERLLRRAPSQWIRR</sequence>